<sequence length="437" mass="48021">MSIPPGAPQPSYILRGHATPIHVAKFIRGNTRLVTGDAEGLVVMWSLESRRGTAVWRAHEGVLLGVGEWGEGVVTHGKDNKLIIWKLPPSEEEFMSKVLPVDTVSEERRKPWILHILDVNTMNFCAFAMCPLYADIKVKEDEEKGKDATAEVKIQKDEKGKDQLLIAVPNTLTSESIDIFHIPTLHRLHNIPSPGPEKPGMIMCLSLFFHPITKCLTVLSGYEDGSVSIFSLTSPLSPFSTSPSTAPSSRSPQWNTIYHSKSHIQPILSLSLDPSPDRKFFLTSGADDRIIKYLIPTTTTPFSLSPPASHSKAILSSTKDEPKILKTAHAGQQSIEMRNDGKIAVTAGWDGRARVYGVAKMRELAVLKWHKDGCFAVAVADVLEGVEVESGGSEKGKELVGRLGQLDVKGERLRKARETHWVAVGGKDGKVSLWDVY</sequence>
<keyword evidence="2" id="KW-0677">Repeat</keyword>
<dbReference type="AlphaFoldDB" id="A0A9P5ILI9"/>
<dbReference type="InterPro" id="IPR036322">
    <property type="entry name" value="WD40_repeat_dom_sf"/>
</dbReference>
<evidence type="ECO:0000256" key="2">
    <source>
        <dbReference type="ARBA" id="ARBA00022737"/>
    </source>
</evidence>
<organism evidence="8 9">
    <name type="scientific">Botrytis byssoidea</name>
    <dbReference type="NCBI Taxonomy" id="139641"/>
    <lineage>
        <taxon>Eukaryota</taxon>
        <taxon>Fungi</taxon>
        <taxon>Dikarya</taxon>
        <taxon>Ascomycota</taxon>
        <taxon>Pezizomycotina</taxon>
        <taxon>Leotiomycetes</taxon>
        <taxon>Helotiales</taxon>
        <taxon>Sclerotiniaceae</taxon>
        <taxon>Botrytis</taxon>
    </lineage>
</organism>
<proteinExistence type="inferred from homology"/>
<accession>A0A9P5ILI9</accession>
<name>A0A9P5ILI9_9HELO</name>
<dbReference type="PANTHER" id="PTHR19854:SF1">
    <property type="entry name" value="GUANINE NUCLEOTIDE-BINDING PROTEIN SUBUNIT BETA-LIKE PROTEIN 1"/>
    <property type="match status" value="1"/>
</dbReference>
<dbReference type="SMART" id="SM00320">
    <property type="entry name" value="WD40"/>
    <property type="match status" value="5"/>
</dbReference>
<dbReference type="GeneID" id="62148537"/>
<dbReference type="RefSeq" id="XP_038733817.1">
    <property type="nucleotide sequence ID" value="XM_038875460.1"/>
</dbReference>
<evidence type="ECO:0000313" key="9">
    <source>
        <dbReference type="Proteomes" id="UP000710849"/>
    </source>
</evidence>
<dbReference type="SUPFAM" id="SSF50978">
    <property type="entry name" value="WD40 repeat-like"/>
    <property type="match status" value="1"/>
</dbReference>
<evidence type="ECO:0000256" key="7">
    <source>
        <dbReference type="PROSITE-ProRule" id="PRU00221"/>
    </source>
</evidence>
<comment type="function">
    <text evidence="3">Component of the ASTRA complex involved in chromatin remodeling.</text>
</comment>
<evidence type="ECO:0000256" key="6">
    <source>
        <dbReference type="ARBA" id="ARBA00040563"/>
    </source>
</evidence>
<protein>
    <recommendedName>
        <fullName evidence="6">ASTRA-associated protein 1</fullName>
    </recommendedName>
</protein>
<evidence type="ECO:0000313" key="8">
    <source>
        <dbReference type="EMBL" id="KAF7945910.1"/>
    </source>
</evidence>
<dbReference type="InterPro" id="IPR001680">
    <property type="entry name" value="WD40_rpt"/>
</dbReference>
<keyword evidence="9" id="KW-1185">Reference proteome</keyword>
<comment type="caution">
    <text evidence="8">The sequence shown here is derived from an EMBL/GenBank/DDBJ whole genome shotgun (WGS) entry which is preliminary data.</text>
</comment>
<evidence type="ECO:0000256" key="1">
    <source>
        <dbReference type="ARBA" id="ARBA00022574"/>
    </source>
</evidence>
<dbReference type="PANTHER" id="PTHR19854">
    <property type="entry name" value="TRANSDUCIN BETA-LIKE 3"/>
    <property type="match status" value="1"/>
</dbReference>
<gene>
    <name evidence="8" type="ORF">EAE97_004948</name>
</gene>
<comment type="similarity">
    <text evidence="4">Belongs to the WD repeat ASA1 family.</text>
</comment>
<dbReference type="Gene3D" id="2.130.10.10">
    <property type="entry name" value="YVTN repeat-like/Quinoprotein amine dehydrogenase"/>
    <property type="match status" value="2"/>
</dbReference>
<comment type="subunit">
    <text evidence="5">Component of the ASTRA chromatin remodeling machinery complex.</text>
</comment>
<dbReference type="InterPro" id="IPR015943">
    <property type="entry name" value="WD40/YVTN_repeat-like_dom_sf"/>
</dbReference>
<dbReference type="Proteomes" id="UP000710849">
    <property type="component" value="Unassembled WGS sequence"/>
</dbReference>
<dbReference type="EMBL" id="RCSW01000008">
    <property type="protein sequence ID" value="KAF7945910.1"/>
    <property type="molecule type" value="Genomic_DNA"/>
</dbReference>
<evidence type="ECO:0000256" key="5">
    <source>
        <dbReference type="ARBA" id="ARBA00038749"/>
    </source>
</evidence>
<keyword evidence="1 7" id="KW-0853">WD repeat</keyword>
<dbReference type="PROSITE" id="PS50082">
    <property type="entry name" value="WD_REPEATS_2"/>
    <property type="match status" value="2"/>
</dbReference>
<evidence type="ECO:0000256" key="4">
    <source>
        <dbReference type="ARBA" id="ARBA00037931"/>
    </source>
</evidence>
<evidence type="ECO:0000256" key="3">
    <source>
        <dbReference type="ARBA" id="ARBA00037338"/>
    </source>
</evidence>
<feature type="repeat" description="WD" evidence="7">
    <location>
        <begin position="422"/>
        <end position="437"/>
    </location>
</feature>
<reference evidence="8 9" key="1">
    <citation type="journal article" date="2020" name="Genome Biol. Evol.">
        <title>Comparative genomics of Sclerotiniaceae.</title>
        <authorList>
            <person name="Valero Jimenez C.A."/>
            <person name="Steentjes M."/>
            <person name="Scholten O.E."/>
            <person name="Van Kan J.A.L."/>
        </authorList>
    </citation>
    <scope>NUCLEOTIDE SEQUENCE [LARGE SCALE GENOMIC DNA]</scope>
    <source>
        <strain evidence="8 9">MUCL 94</strain>
    </source>
</reference>
<feature type="repeat" description="WD" evidence="7">
    <location>
        <begin position="14"/>
        <end position="55"/>
    </location>
</feature>